<sequence length="238" mass="26054">MHRMNAAQAYRGPDGQGVFEDPYAGVALGHVRLSILDLSSAAAQPMYAPDGRGVLVFNGEIYNFQELRQDLISRGYVFLSTGDTEILLYGLREYGAEFITRLNGIFAFAWWDASTRELLLARDTRWASSRSTMPNPPPDNCCSPAKLKPCCNTPNFPANPISLPCSNISPIATPLMIAPPSKLSSAYRPGAGCAGGWVSHLPSTATGKPRLTKNRFMTARPRSPLCDNNYIARLKGKW</sequence>
<reference evidence="6 7" key="1">
    <citation type="journal article" date="2018" name="Aquat. Microb. Ecol.">
        <title>Gammaproteobacterial methanotrophs dominate.</title>
        <authorList>
            <person name="Rissanen A.J."/>
            <person name="Saarenheimo J."/>
            <person name="Tiirola M."/>
            <person name="Peura S."/>
            <person name="Aalto S.L."/>
            <person name="Karvinen A."/>
            <person name="Nykanen H."/>
        </authorList>
    </citation>
    <scope>NUCLEOTIDE SEQUENCE [LARGE SCALE GENOMIC DNA]</scope>
    <source>
        <strain evidence="6">AMbin10</strain>
    </source>
</reference>
<dbReference type="GO" id="GO:0005829">
    <property type="term" value="C:cytosol"/>
    <property type="evidence" value="ECO:0007669"/>
    <property type="project" value="TreeGrafter"/>
</dbReference>
<gene>
    <name evidence="6" type="ORF">DM484_01205</name>
</gene>
<protein>
    <recommendedName>
        <fullName evidence="3">asparagine synthase (glutamine-hydrolyzing)</fullName>
        <ecNumber evidence="3">6.3.5.4</ecNumber>
    </recommendedName>
</protein>
<comment type="catalytic activity">
    <reaction evidence="4">
        <text>L-aspartate + L-glutamine + ATP + H2O = L-asparagine + L-glutamate + AMP + diphosphate + H(+)</text>
        <dbReference type="Rhea" id="RHEA:12228"/>
        <dbReference type="ChEBI" id="CHEBI:15377"/>
        <dbReference type="ChEBI" id="CHEBI:15378"/>
        <dbReference type="ChEBI" id="CHEBI:29985"/>
        <dbReference type="ChEBI" id="CHEBI:29991"/>
        <dbReference type="ChEBI" id="CHEBI:30616"/>
        <dbReference type="ChEBI" id="CHEBI:33019"/>
        <dbReference type="ChEBI" id="CHEBI:58048"/>
        <dbReference type="ChEBI" id="CHEBI:58359"/>
        <dbReference type="ChEBI" id="CHEBI:456215"/>
        <dbReference type="EC" id="6.3.5.4"/>
    </reaction>
</comment>
<dbReference type="PANTHER" id="PTHR43284">
    <property type="entry name" value="ASPARAGINE SYNTHETASE (GLUTAMINE-HYDROLYZING)"/>
    <property type="match status" value="1"/>
</dbReference>
<organism evidence="6 7">
    <name type="scientific">Candidatus Methylumidiphilus alinenensis</name>
    <dbReference type="NCBI Taxonomy" id="2202197"/>
    <lineage>
        <taxon>Bacteria</taxon>
        <taxon>Pseudomonadati</taxon>
        <taxon>Pseudomonadota</taxon>
        <taxon>Gammaproteobacteria</taxon>
        <taxon>Methylococcales</taxon>
        <taxon>Candidatus Methylumidiphilus</taxon>
    </lineage>
</organism>
<dbReference type="CDD" id="cd00712">
    <property type="entry name" value="AsnB"/>
    <property type="match status" value="1"/>
</dbReference>
<comment type="similarity">
    <text evidence="2">Belongs to the asparagine synthetase family.</text>
</comment>
<feature type="domain" description="Glutamine amidotransferase type-2" evidence="5">
    <location>
        <begin position="1"/>
        <end position="238"/>
    </location>
</feature>
<dbReference type="EMBL" id="QJPH01000102">
    <property type="protein sequence ID" value="PZN85928.1"/>
    <property type="molecule type" value="Genomic_DNA"/>
</dbReference>
<dbReference type="AlphaFoldDB" id="A0A2W4S3D2"/>
<dbReference type="EC" id="6.3.5.4" evidence="3"/>
<evidence type="ECO:0000313" key="7">
    <source>
        <dbReference type="Proteomes" id="UP000249396"/>
    </source>
</evidence>
<dbReference type="Pfam" id="PF13522">
    <property type="entry name" value="GATase_6"/>
    <property type="match status" value="1"/>
</dbReference>
<evidence type="ECO:0000313" key="6">
    <source>
        <dbReference type="EMBL" id="PZN85928.1"/>
    </source>
</evidence>
<dbReference type="PANTHER" id="PTHR43284:SF1">
    <property type="entry name" value="ASPARAGINE SYNTHETASE"/>
    <property type="match status" value="1"/>
</dbReference>
<dbReference type="InterPro" id="IPR051786">
    <property type="entry name" value="ASN_synthetase/amidase"/>
</dbReference>
<dbReference type="InterPro" id="IPR033738">
    <property type="entry name" value="AsnB_N"/>
</dbReference>
<comment type="caution">
    <text evidence="6">The sequence shown here is derived from an EMBL/GenBank/DDBJ whole genome shotgun (WGS) entry which is preliminary data.</text>
</comment>
<accession>A0A2W4S3D2</accession>
<dbReference type="PROSITE" id="PS51278">
    <property type="entry name" value="GATASE_TYPE_2"/>
    <property type="match status" value="1"/>
</dbReference>
<dbReference type="SUPFAM" id="SSF56235">
    <property type="entry name" value="N-terminal nucleophile aminohydrolases (Ntn hydrolases)"/>
    <property type="match status" value="1"/>
</dbReference>
<dbReference type="Proteomes" id="UP000249396">
    <property type="component" value="Unassembled WGS sequence"/>
</dbReference>
<evidence type="ECO:0000256" key="4">
    <source>
        <dbReference type="ARBA" id="ARBA00048741"/>
    </source>
</evidence>
<evidence type="ECO:0000256" key="3">
    <source>
        <dbReference type="ARBA" id="ARBA00012737"/>
    </source>
</evidence>
<dbReference type="InterPro" id="IPR017932">
    <property type="entry name" value="GATase_2_dom"/>
</dbReference>
<name>A0A2W4S3D2_9GAMM</name>
<dbReference type="GO" id="GO:0004066">
    <property type="term" value="F:asparagine synthase (glutamine-hydrolyzing) activity"/>
    <property type="evidence" value="ECO:0007669"/>
    <property type="project" value="UniProtKB-EC"/>
</dbReference>
<dbReference type="Gene3D" id="3.60.20.10">
    <property type="entry name" value="Glutamine Phosphoribosylpyrophosphate, subunit 1, domain 1"/>
    <property type="match status" value="1"/>
</dbReference>
<dbReference type="InterPro" id="IPR029055">
    <property type="entry name" value="Ntn_hydrolases_N"/>
</dbReference>
<evidence type="ECO:0000256" key="1">
    <source>
        <dbReference type="ARBA" id="ARBA00005187"/>
    </source>
</evidence>
<proteinExistence type="inferred from homology"/>
<evidence type="ECO:0000259" key="5">
    <source>
        <dbReference type="PROSITE" id="PS51278"/>
    </source>
</evidence>
<evidence type="ECO:0000256" key="2">
    <source>
        <dbReference type="ARBA" id="ARBA00005752"/>
    </source>
</evidence>
<comment type="pathway">
    <text evidence="1">Amino-acid biosynthesis; L-asparagine biosynthesis; L-asparagine from L-aspartate (L-Gln route): step 1/1.</text>
</comment>